<dbReference type="OrthoDB" id="2146259at2"/>
<dbReference type="Pfam" id="PF06486">
    <property type="entry name" value="DUF1093"/>
    <property type="match status" value="1"/>
</dbReference>
<evidence type="ECO:0000313" key="2">
    <source>
        <dbReference type="Proteomes" id="UP000095256"/>
    </source>
</evidence>
<accession>A0A1E5KWB8</accession>
<reference evidence="1 2" key="1">
    <citation type="submission" date="2016-09" db="EMBL/GenBank/DDBJ databases">
        <authorList>
            <person name="Capua I."/>
            <person name="De Benedictis P."/>
            <person name="Joannis T."/>
            <person name="Lombin L.H."/>
            <person name="Cattoli G."/>
        </authorList>
    </citation>
    <scope>NUCLEOTIDE SEQUENCE [LARGE SCALE GENOMIC DNA]</scope>
    <source>
        <strain evidence="1 2">LMG 25899</strain>
    </source>
</reference>
<dbReference type="AlphaFoldDB" id="A0A1E5KWB8"/>
<organism evidence="1 2">
    <name type="scientific">Enterococcus rivorum</name>
    <dbReference type="NCBI Taxonomy" id="762845"/>
    <lineage>
        <taxon>Bacteria</taxon>
        <taxon>Bacillati</taxon>
        <taxon>Bacillota</taxon>
        <taxon>Bacilli</taxon>
        <taxon>Lactobacillales</taxon>
        <taxon>Enterococcaceae</taxon>
        <taxon>Enterococcus</taxon>
    </lineage>
</organism>
<proteinExistence type="predicted"/>
<gene>
    <name evidence="1" type="ORF">BCR26_13955</name>
</gene>
<dbReference type="SUPFAM" id="SSF159121">
    <property type="entry name" value="BC4932-like"/>
    <property type="match status" value="1"/>
</dbReference>
<dbReference type="InterPro" id="IPR006542">
    <property type="entry name" value="DUF1093"/>
</dbReference>
<name>A0A1E5KWB8_9ENTE</name>
<evidence type="ECO:0000313" key="1">
    <source>
        <dbReference type="EMBL" id="OEH82173.1"/>
    </source>
</evidence>
<dbReference type="Proteomes" id="UP000095256">
    <property type="component" value="Unassembled WGS sequence"/>
</dbReference>
<evidence type="ECO:0008006" key="3">
    <source>
        <dbReference type="Google" id="ProtNLM"/>
    </source>
</evidence>
<comment type="caution">
    <text evidence="1">The sequence shown here is derived from an EMBL/GenBank/DDBJ whole genome shotgun (WGS) entry which is preliminary data.</text>
</comment>
<sequence length="126" mass="14248">MKKIFGSLFVIIALVGGYFGYKYYAETYQDMKAYALVPESIPEKKPIKNDTGAIEEGLFSYHYTLTFVKENGETQIMDYELSGETPTPLKPHSFVEAKISQKRITSGPSEISRTAIPEKVLKQLEK</sequence>
<dbReference type="STRING" id="762845.BCR26_13955"/>
<dbReference type="EMBL" id="MIEK01000026">
    <property type="protein sequence ID" value="OEH82173.1"/>
    <property type="molecule type" value="Genomic_DNA"/>
</dbReference>
<keyword evidence="2" id="KW-1185">Reference proteome</keyword>
<dbReference type="Gene3D" id="2.40.50.480">
    <property type="match status" value="1"/>
</dbReference>
<dbReference type="RefSeq" id="WP_069698824.1">
    <property type="nucleotide sequence ID" value="NZ_JAGGMA010000014.1"/>
</dbReference>
<protein>
    <recommendedName>
        <fullName evidence="3">DUF1093 domain-containing protein</fullName>
    </recommendedName>
</protein>
<dbReference type="InterPro" id="IPR036166">
    <property type="entry name" value="YxeA-like_sf"/>
</dbReference>